<gene>
    <name evidence="1" type="ORF">ACFQ16_07765</name>
</gene>
<protein>
    <submittedName>
        <fullName evidence="1">Uncharacterized protein</fullName>
    </submittedName>
</protein>
<sequence length="387" mass="40781">MALGLGPAEAFAAQADHGFQAATGTAPYRIEASFDSPGATRGASVHAAPDAQELACAGTPDGQWQLDRFHGCWHAGLTYTARDIRTGVPVGWAHITITQDFQLANNRTTWAETDTLHMDSAEGVVAAGLSATWTAGCNSNCQATQPAPFAPGTWVTPGQTVTGTAEFSNPQGRGGIDHFAPGYTLEMLSPGSLGDAPAVWATPQLRCDFQVGRSAGCVVPEVVPTFEVDSGANPVAAFGIRWAQQNLATHPGLAGAGEPLHRLAKRSQQRSNRNIVCGTRWFPDLLTVPTDSCDEYPFAATREGGSMPGPECAELKPHVNLLSWPWEVQTGPDGQPIADVVHAPAPNTTCARVHVPLGQNTDIGGDLGRFATAQRLVDNDPYWVSAA</sequence>
<name>A0ABW3FMY1_9PSEU</name>
<evidence type="ECO:0000313" key="1">
    <source>
        <dbReference type="EMBL" id="MFD0919637.1"/>
    </source>
</evidence>
<reference evidence="2" key="1">
    <citation type="journal article" date="2019" name="Int. J. Syst. Evol. Microbiol.">
        <title>The Global Catalogue of Microorganisms (GCM) 10K type strain sequencing project: providing services to taxonomists for standard genome sequencing and annotation.</title>
        <authorList>
            <consortium name="The Broad Institute Genomics Platform"/>
            <consortium name="The Broad Institute Genome Sequencing Center for Infectious Disease"/>
            <person name="Wu L."/>
            <person name="Ma J."/>
        </authorList>
    </citation>
    <scope>NUCLEOTIDE SEQUENCE [LARGE SCALE GENOMIC DNA]</scope>
    <source>
        <strain evidence="2">CCUG 56401</strain>
    </source>
</reference>
<dbReference type="RefSeq" id="WP_345599972.1">
    <property type="nucleotide sequence ID" value="NZ_BAABLT010000001.1"/>
</dbReference>
<accession>A0ABW3FMY1</accession>
<organism evidence="1 2">
    <name type="scientific">Saccharopolyspora rosea</name>
    <dbReference type="NCBI Taxonomy" id="524884"/>
    <lineage>
        <taxon>Bacteria</taxon>
        <taxon>Bacillati</taxon>
        <taxon>Actinomycetota</taxon>
        <taxon>Actinomycetes</taxon>
        <taxon>Pseudonocardiales</taxon>
        <taxon>Pseudonocardiaceae</taxon>
        <taxon>Saccharopolyspora</taxon>
    </lineage>
</organism>
<keyword evidence="2" id="KW-1185">Reference proteome</keyword>
<dbReference type="Proteomes" id="UP001597018">
    <property type="component" value="Unassembled WGS sequence"/>
</dbReference>
<comment type="caution">
    <text evidence="1">The sequence shown here is derived from an EMBL/GenBank/DDBJ whole genome shotgun (WGS) entry which is preliminary data.</text>
</comment>
<dbReference type="EMBL" id="JBHTIW010000003">
    <property type="protein sequence ID" value="MFD0919637.1"/>
    <property type="molecule type" value="Genomic_DNA"/>
</dbReference>
<evidence type="ECO:0000313" key="2">
    <source>
        <dbReference type="Proteomes" id="UP001597018"/>
    </source>
</evidence>
<proteinExistence type="predicted"/>